<gene>
    <name evidence="2" type="ORF">JW984_09125</name>
</gene>
<sequence length="116" mass="13325">MVELIEDLTILLGESHVPFMNMILEKRLTAKQIDYLSTITRLGNPRLGDLARELGLSSPSITAIIKRFVDLGFVEKTPSEDDKRSFRVRLTEKGRELEKMHQQSHMEMAETLIKNL</sequence>
<dbReference type="Proteomes" id="UP000809273">
    <property type="component" value="Unassembled WGS sequence"/>
</dbReference>
<dbReference type="InterPro" id="IPR000835">
    <property type="entry name" value="HTH_MarR-typ"/>
</dbReference>
<dbReference type="GO" id="GO:0006950">
    <property type="term" value="P:response to stress"/>
    <property type="evidence" value="ECO:0007669"/>
    <property type="project" value="TreeGrafter"/>
</dbReference>
<dbReference type="AlphaFoldDB" id="A0A9D8KGG1"/>
<dbReference type="Gene3D" id="1.10.10.10">
    <property type="entry name" value="Winged helix-like DNA-binding domain superfamily/Winged helix DNA-binding domain"/>
    <property type="match status" value="1"/>
</dbReference>
<dbReference type="PROSITE" id="PS50995">
    <property type="entry name" value="HTH_MARR_2"/>
    <property type="match status" value="1"/>
</dbReference>
<dbReference type="SUPFAM" id="SSF46785">
    <property type="entry name" value="Winged helix' DNA-binding domain"/>
    <property type="match status" value="1"/>
</dbReference>
<dbReference type="PANTHER" id="PTHR33164:SF104">
    <property type="entry name" value="TRANSCRIPTIONAL REGULATORY PROTEIN"/>
    <property type="match status" value="1"/>
</dbReference>
<feature type="domain" description="HTH marR-type" evidence="1">
    <location>
        <begin position="1"/>
        <end position="116"/>
    </location>
</feature>
<dbReference type="PRINTS" id="PR00598">
    <property type="entry name" value="HTHMARR"/>
</dbReference>
<reference evidence="2" key="1">
    <citation type="journal article" date="2021" name="Environ. Microbiol.">
        <title>Genomic characterization of three novel Desulfobacterota classes expand the metabolic and phylogenetic diversity of the phylum.</title>
        <authorList>
            <person name="Murphy C.L."/>
            <person name="Biggerstaff J."/>
            <person name="Eichhorn A."/>
            <person name="Ewing E."/>
            <person name="Shahan R."/>
            <person name="Soriano D."/>
            <person name="Stewart S."/>
            <person name="VanMol K."/>
            <person name="Walker R."/>
            <person name="Walters P."/>
            <person name="Elshahed M.S."/>
            <person name="Youssef N.H."/>
        </authorList>
    </citation>
    <scope>NUCLEOTIDE SEQUENCE</scope>
    <source>
        <strain evidence="2">Zod_Metabat.24</strain>
    </source>
</reference>
<evidence type="ECO:0000313" key="3">
    <source>
        <dbReference type="Proteomes" id="UP000809273"/>
    </source>
</evidence>
<protein>
    <submittedName>
        <fullName evidence="2">MarR family transcriptional regulator</fullName>
    </submittedName>
</protein>
<proteinExistence type="predicted"/>
<accession>A0A9D8KGG1</accession>
<dbReference type="EMBL" id="JAFGIX010000046">
    <property type="protein sequence ID" value="MBN1573341.1"/>
    <property type="molecule type" value="Genomic_DNA"/>
</dbReference>
<reference evidence="2" key="2">
    <citation type="submission" date="2021-01" db="EMBL/GenBank/DDBJ databases">
        <authorList>
            <person name="Hahn C.R."/>
            <person name="Youssef N.H."/>
            <person name="Elshahed M."/>
        </authorList>
    </citation>
    <scope>NUCLEOTIDE SEQUENCE</scope>
    <source>
        <strain evidence="2">Zod_Metabat.24</strain>
    </source>
</reference>
<dbReference type="InterPro" id="IPR036388">
    <property type="entry name" value="WH-like_DNA-bd_sf"/>
</dbReference>
<dbReference type="InterPro" id="IPR036390">
    <property type="entry name" value="WH_DNA-bd_sf"/>
</dbReference>
<evidence type="ECO:0000313" key="2">
    <source>
        <dbReference type="EMBL" id="MBN1573341.1"/>
    </source>
</evidence>
<name>A0A9D8KGG1_9DELT</name>
<dbReference type="Pfam" id="PF01047">
    <property type="entry name" value="MarR"/>
    <property type="match status" value="1"/>
</dbReference>
<comment type="caution">
    <text evidence="2">The sequence shown here is derived from an EMBL/GenBank/DDBJ whole genome shotgun (WGS) entry which is preliminary data.</text>
</comment>
<evidence type="ECO:0000259" key="1">
    <source>
        <dbReference type="PROSITE" id="PS50995"/>
    </source>
</evidence>
<dbReference type="InterPro" id="IPR039422">
    <property type="entry name" value="MarR/SlyA-like"/>
</dbReference>
<dbReference type="SMART" id="SM00347">
    <property type="entry name" value="HTH_MARR"/>
    <property type="match status" value="1"/>
</dbReference>
<dbReference type="GO" id="GO:0003700">
    <property type="term" value="F:DNA-binding transcription factor activity"/>
    <property type="evidence" value="ECO:0007669"/>
    <property type="project" value="InterPro"/>
</dbReference>
<organism evidence="2 3">
    <name type="scientific">Candidatus Zymogenus saltonus</name>
    <dbReference type="NCBI Taxonomy" id="2844893"/>
    <lineage>
        <taxon>Bacteria</taxon>
        <taxon>Deltaproteobacteria</taxon>
        <taxon>Candidatus Zymogenia</taxon>
        <taxon>Candidatus Zymogeniales</taxon>
        <taxon>Candidatus Zymogenaceae</taxon>
        <taxon>Candidatus Zymogenus</taxon>
    </lineage>
</organism>
<dbReference type="PANTHER" id="PTHR33164">
    <property type="entry name" value="TRANSCRIPTIONAL REGULATOR, MARR FAMILY"/>
    <property type="match status" value="1"/>
</dbReference>